<dbReference type="EMBL" id="CP113524">
    <property type="protein sequence ID" value="WAJ25491.1"/>
    <property type="molecule type" value="Genomic_DNA"/>
</dbReference>
<evidence type="ECO:0000313" key="3">
    <source>
        <dbReference type="Proteomes" id="UP001163115"/>
    </source>
</evidence>
<dbReference type="Proteomes" id="UP001163115">
    <property type="component" value="Chromosome"/>
</dbReference>
<feature type="domain" description="Methyltransferase type 11" evidence="1">
    <location>
        <begin position="52"/>
        <end position="146"/>
    </location>
</feature>
<dbReference type="GO" id="GO:0008168">
    <property type="term" value="F:methyltransferase activity"/>
    <property type="evidence" value="ECO:0007669"/>
    <property type="project" value="UniProtKB-KW"/>
</dbReference>
<proteinExistence type="predicted"/>
<evidence type="ECO:0000313" key="2">
    <source>
        <dbReference type="EMBL" id="WAJ25491.1"/>
    </source>
</evidence>
<dbReference type="RefSeq" id="WP_268116340.1">
    <property type="nucleotide sequence ID" value="NZ_CP113524.1"/>
</dbReference>
<keyword evidence="2" id="KW-0808">Transferase</keyword>
<evidence type="ECO:0000259" key="1">
    <source>
        <dbReference type="Pfam" id="PF08241"/>
    </source>
</evidence>
<dbReference type="InterPro" id="IPR029063">
    <property type="entry name" value="SAM-dependent_MTases_sf"/>
</dbReference>
<sequence>MEQIEERVKKYWTRRAHDFSAVRRMELEDEISKRWLTEIRTYLPDKAPLRILDVGTGAGYFAVLLSMEGHEVCGIDLTPAMIDEAKSLAEDLKRSISFQVMDAQNLEFPDESFDVVIARNLTWTLPDPKKAYGEWLRVLKKGGLLLNFDADYGQEVLNLDPGEEEKEYVGSGSHMGVTRELLLESNQITKSMEISQSKRPDWDLKVLIETGYINCRCDRNAGFRILREKNGEKAPTFLLAAEKAGE</sequence>
<dbReference type="PANTHER" id="PTHR43591:SF24">
    <property type="entry name" value="2-METHOXY-6-POLYPRENYL-1,4-BENZOQUINOL METHYLASE, MITOCHONDRIAL"/>
    <property type="match status" value="1"/>
</dbReference>
<name>A0ABY7AJ27_9FIRM</name>
<gene>
    <name evidence="2" type="ORF">OW255_08250</name>
</gene>
<keyword evidence="2" id="KW-0489">Methyltransferase</keyword>
<dbReference type="GO" id="GO:0032259">
    <property type="term" value="P:methylation"/>
    <property type="evidence" value="ECO:0007669"/>
    <property type="project" value="UniProtKB-KW"/>
</dbReference>
<accession>A0ABY7AJ27</accession>
<dbReference type="SUPFAM" id="SSF53335">
    <property type="entry name" value="S-adenosyl-L-methionine-dependent methyltransferases"/>
    <property type="match status" value="1"/>
</dbReference>
<dbReference type="InterPro" id="IPR013216">
    <property type="entry name" value="Methyltransf_11"/>
</dbReference>
<dbReference type="Gene3D" id="3.40.50.150">
    <property type="entry name" value="Vaccinia Virus protein VP39"/>
    <property type="match status" value="1"/>
</dbReference>
<dbReference type="Pfam" id="PF08241">
    <property type="entry name" value="Methyltransf_11"/>
    <property type="match status" value="1"/>
</dbReference>
<organism evidence="2 3">
    <name type="scientific">Lacrimispora xylanolytica</name>
    <dbReference type="NCBI Taxonomy" id="29375"/>
    <lineage>
        <taxon>Bacteria</taxon>
        <taxon>Bacillati</taxon>
        <taxon>Bacillota</taxon>
        <taxon>Clostridia</taxon>
        <taxon>Lachnospirales</taxon>
        <taxon>Lachnospiraceae</taxon>
        <taxon>Lacrimispora</taxon>
    </lineage>
</organism>
<protein>
    <submittedName>
        <fullName evidence="2">Class I SAM-dependent methyltransferase</fullName>
    </submittedName>
</protein>
<dbReference type="PANTHER" id="PTHR43591">
    <property type="entry name" value="METHYLTRANSFERASE"/>
    <property type="match status" value="1"/>
</dbReference>
<keyword evidence="3" id="KW-1185">Reference proteome</keyword>
<reference evidence="2" key="1">
    <citation type="submission" date="2022-11" db="EMBL/GenBank/DDBJ databases">
        <title>Lacrimispora xylanolytica sy1, complete genome.</title>
        <authorList>
            <person name="Choi S."/>
        </authorList>
    </citation>
    <scope>NUCLEOTIDE SEQUENCE</scope>
    <source>
        <strain evidence="2">Sy1</strain>
    </source>
</reference>
<dbReference type="CDD" id="cd02440">
    <property type="entry name" value="AdoMet_MTases"/>
    <property type="match status" value="1"/>
</dbReference>